<feature type="transmembrane region" description="Helical" evidence="1">
    <location>
        <begin position="138"/>
        <end position="163"/>
    </location>
</feature>
<evidence type="ECO:0000256" key="1">
    <source>
        <dbReference type="SAM" id="Phobius"/>
    </source>
</evidence>
<feature type="transmembrane region" description="Helical" evidence="1">
    <location>
        <begin position="108"/>
        <end position="126"/>
    </location>
</feature>
<sequence>MTLRYHGRLASILLLILHHGLWINDPNWSYGVDYLAQTGLLICCLSPKSPHTLKLLRWQLTVVYLFGGLGKAIGASWYDGEALWRAVQQPFPGALFPIPTKWGSYKEIWIVSGWFVILLELCYPLIWRAGGYRRTFLAGIIGLHVNIALTMGLYHFASLMIWYNLCSWYFPDKNTIISNYSPLEGEARYLASTIPSLPPSIQGKEAKVSGETTQTSPIGLMANRANTKN</sequence>
<evidence type="ECO:0000313" key="2">
    <source>
        <dbReference type="EMBL" id="TJY68395.1"/>
    </source>
</evidence>
<dbReference type="AlphaFoldDB" id="A0A4U0H935"/>
<dbReference type="Proteomes" id="UP000309872">
    <property type="component" value="Unassembled WGS sequence"/>
</dbReference>
<evidence type="ECO:0000313" key="3">
    <source>
        <dbReference type="Proteomes" id="UP000309872"/>
    </source>
</evidence>
<proteinExistence type="predicted"/>
<keyword evidence="3" id="KW-1185">Reference proteome</keyword>
<dbReference type="OrthoDB" id="1496138at2"/>
<keyword evidence="1" id="KW-1133">Transmembrane helix</keyword>
<dbReference type="RefSeq" id="WP_136819260.1">
    <property type="nucleotide sequence ID" value="NZ_BMJX01000001.1"/>
</dbReference>
<comment type="caution">
    <text evidence="2">The sequence shown here is derived from an EMBL/GenBank/DDBJ whole genome shotgun (WGS) entry which is preliminary data.</text>
</comment>
<keyword evidence="1" id="KW-0812">Transmembrane</keyword>
<accession>A0A4U0H935</accession>
<gene>
    <name evidence="2" type="ORF">FAZ19_03830</name>
</gene>
<reference evidence="2 3" key="1">
    <citation type="submission" date="2019-04" db="EMBL/GenBank/DDBJ databases">
        <title>Sphingobacterium olei sp. nov., isolated from oil-contaminated soil.</title>
        <authorList>
            <person name="Liu B."/>
        </authorList>
    </citation>
    <scope>NUCLEOTIDE SEQUENCE [LARGE SCALE GENOMIC DNA]</scope>
    <source>
        <strain evidence="2 3">Y3L14</strain>
    </source>
</reference>
<keyword evidence="1" id="KW-0472">Membrane</keyword>
<protein>
    <recommendedName>
        <fullName evidence="4">HTTM domain-containing protein</fullName>
    </recommendedName>
</protein>
<name>A0A4U0H935_9SPHI</name>
<evidence type="ECO:0008006" key="4">
    <source>
        <dbReference type="Google" id="ProtNLM"/>
    </source>
</evidence>
<organism evidence="2 3">
    <name type="scientific">Sphingobacterium alkalisoli</name>
    <dbReference type="NCBI Taxonomy" id="1874115"/>
    <lineage>
        <taxon>Bacteria</taxon>
        <taxon>Pseudomonadati</taxon>
        <taxon>Bacteroidota</taxon>
        <taxon>Sphingobacteriia</taxon>
        <taxon>Sphingobacteriales</taxon>
        <taxon>Sphingobacteriaceae</taxon>
        <taxon>Sphingobacterium</taxon>
    </lineage>
</organism>
<dbReference type="EMBL" id="SUKA01000001">
    <property type="protein sequence ID" value="TJY68395.1"/>
    <property type="molecule type" value="Genomic_DNA"/>
</dbReference>